<keyword evidence="12" id="KW-1185">Reference proteome</keyword>
<dbReference type="PANTHER" id="PTHR35011:SF2">
    <property type="entry name" value="2,3-DIKETO-L-GULONATE TRAP TRANSPORTER SMALL PERMEASE PROTEIN YIAM"/>
    <property type="match status" value="1"/>
</dbReference>
<dbReference type="RefSeq" id="WP_064123189.1">
    <property type="nucleotide sequence ID" value="NZ_CP015243.1"/>
</dbReference>
<evidence type="ECO:0000256" key="2">
    <source>
        <dbReference type="ARBA" id="ARBA00022448"/>
    </source>
</evidence>
<evidence type="ECO:0000256" key="7">
    <source>
        <dbReference type="ARBA" id="ARBA00023136"/>
    </source>
</evidence>
<dbReference type="PANTHER" id="PTHR35011">
    <property type="entry name" value="2,3-DIKETO-L-GULONATE TRAP TRANSPORTER SMALL PERMEASE PROTEIN YIAM"/>
    <property type="match status" value="1"/>
</dbReference>
<keyword evidence="4 9" id="KW-0997">Cell inner membrane</keyword>
<organism evidence="11 12">
    <name type="scientific">Halotalea alkalilenta</name>
    <dbReference type="NCBI Taxonomy" id="376489"/>
    <lineage>
        <taxon>Bacteria</taxon>
        <taxon>Pseudomonadati</taxon>
        <taxon>Pseudomonadota</taxon>
        <taxon>Gammaproteobacteria</taxon>
        <taxon>Oceanospirillales</taxon>
        <taxon>Halomonadaceae</taxon>
        <taxon>Halotalea</taxon>
    </lineage>
</organism>
<evidence type="ECO:0000256" key="1">
    <source>
        <dbReference type="ARBA" id="ARBA00004429"/>
    </source>
</evidence>
<comment type="function">
    <text evidence="9">Part of the tripartite ATP-independent periplasmic (TRAP) transport system.</text>
</comment>
<dbReference type="AlphaFoldDB" id="A0A172YGG3"/>
<accession>A0A172YGG3</accession>
<dbReference type="KEGG" id="haa:A5892_13135"/>
<dbReference type="InterPro" id="IPR055348">
    <property type="entry name" value="DctQ"/>
</dbReference>
<protein>
    <recommendedName>
        <fullName evidence="9">TRAP transporter small permease protein</fullName>
    </recommendedName>
</protein>
<keyword evidence="2 9" id="KW-0813">Transport</keyword>
<dbReference type="STRING" id="376489.A5892_13135"/>
<gene>
    <name evidence="11" type="ORF">A5892_13135</name>
</gene>
<evidence type="ECO:0000256" key="4">
    <source>
        <dbReference type="ARBA" id="ARBA00022519"/>
    </source>
</evidence>
<comment type="subcellular location">
    <subcellularLocation>
        <location evidence="1 9">Cell inner membrane</location>
        <topology evidence="1 9">Multi-pass membrane protein</topology>
    </subcellularLocation>
</comment>
<dbReference type="GO" id="GO:0015740">
    <property type="term" value="P:C4-dicarboxylate transport"/>
    <property type="evidence" value="ECO:0007669"/>
    <property type="project" value="TreeGrafter"/>
</dbReference>
<keyword evidence="5 9" id="KW-0812">Transmembrane</keyword>
<dbReference type="InterPro" id="IPR007387">
    <property type="entry name" value="TRAP_DctQ"/>
</dbReference>
<evidence type="ECO:0000313" key="11">
    <source>
        <dbReference type="EMBL" id="ANF58297.1"/>
    </source>
</evidence>
<comment type="subunit">
    <text evidence="9">The complex comprises the extracytoplasmic solute receptor protein and the two transmembrane proteins.</text>
</comment>
<evidence type="ECO:0000256" key="5">
    <source>
        <dbReference type="ARBA" id="ARBA00022692"/>
    </source>
</evidence>
<evidence type="ECO:0000256" key="8">
    <source>
        <dbReference type="ARBA" id="ARBA00038436"/>
    </source>
</evidence>
<evidence type="ECO:0000313" key="12">
    <source>
        <dbReference type="Proteomes" id="UP000077875"/>
    </source>
</evidence>
<dbReference type="GO" id="GO:0005886">
    <property type="term" value="C:plasma membrane"/>
    <property type="evidence" value="ECO:0007669"/>
    <property type="project" value="UniProtKB-SubCell"/>
</dbReference>
<dbReference type="EMBL" id="CP015243">
    <property type="protein sequence ID" value="ANF58297.1"/>
    <property type="molecule type" value="Genomic_DNA"/>
</dbReference>
<feature type="transmembrane region" description="Helical" evidence="9">
    <location>
        <begin position="47"/>
        <end position="64"/>
    </location>
</feature>
<proteinExistence type="inferred from homology"/>
<keyword evidence="7 9" id="KW-0472">Membrane</keyword>
<keyword evidence="3" id="KW-1003">Cell membrane</keyword>
<evidence type="ECO:0000256" key="9">
    <source>
        <dbReference type="RuleBase" id="RU369079"/>
    </source>
</evidence>
<name>A0A172YGG3_9GAMM</name>
<dbReference type="GO" id="GO:0022857">
    <property type="term" value="F:transmembrane transporter activity"/>
    <property type="evidence" value="ECO:0007669"/>
    <property type="project" value="UniProtKB-UniRule"/>
</dbReference>
<sequence>MNYLLSLVERSLDKILIALFLIMVASIVWQVFARYVLGAPTIWSEELARFLLVWVTMLGSAYVLEHGGHISVTVLVDLLPLPLQRLIEFIRDSIVVCMSGALAFYGYGFAVSGARRVSTGLNVQMSWAYAAIPIGSLLIALFILGRRAAR</sequence>
<dbReference type="Pfam" id="PF04290">
    <property type="entry name" value="DctQ"/>
    <property type="match status" value="1"/>
</dbReference>
<evidence type="ECO:0000256" key="3">
    <source>
        <dbReference type="ARBA" id="ARBA00022475"/>
    </source>
</evidence>
<keyword evidence="6 9" id="KW-1133">Transmembrane helix</keyword>
<feature type="transmembrane region" description="Helical" evidence="9">
    <location>
        <begin position="15"/>
        <end position="35"/>
    </location>
</feature>
<feature type="transmembrane region" description="Helical" evidence="9">
    <location>
        <begin position="94"/>
        <end position="114"/>
    </location>
</feature>
<feature type="domain" description="Tripartite ATP-independent periplasmic transporters DctQ component" evidence="10">
    <location>
        <begin position="23"/>
        <end position="146"/>
    </location>
</feature>
<feature type="transmembrane region" description="Helical" evidence="9">
    <location>
        <begin position="126"/>
        <end position="144"/>
    </location>
</feature>
<evidence type="ECO:0000259" key="10">
    <source>
        <dbReference type="Pfam" id="PF04290"/>
    </source>
</evidence>
<dbReference type="Proteomes" id="UP000077875">
    <property type="component" value="Chromosome"/>
</dbReference>
<comment type="similarity">
    <text evidence="8 9">Belongs to the TRAP transporter small permease family.</text>
</comment>
<evidence type="ECO:0000256" key="6">
    <source>
        <dbReference type="ARBA" id="ARBA00022989"/>
    </source>
</evidence>
<reference evidence="11 12" key="1">
    <citation type="submission" date="2016-04" db="EMBL/GenBank/DDBJ databases">
        <title>Complete Genome Sequence of Halotalea alkalilenta IHB B 13600.</title>
        <authorList>
            <person name="Swarnkar M.K."/>
            <person name="Sharma A."/>
            <person name="Kaushal K."/>
            <person name="Soni R."/>
            <person name="Rana S."/>
            <person name="Singh A.K."/>
            <person name="Gulati A."/>
        </authorList>
    </citation>
    <scope>NUCLEOTIDE SEQUENCE [LARGE SCALE GENOMIC DNA]</scope>
    <source>
        <strain evidence="11 12">IHB B 13600</strain>
    </source>
</reference>